<organism evidence="3 4">
    <name type="scientific">Bifidobacterium bombi DSM 19703</name>
    <dbReference type="NCBI Taxonomy" id="1341695"/>
    <lineage>
        <taxon>Bacteria</taxon>
        <taxon>Bacillati</taxon>
        <taxon>Actinomycetota</taxon>
        <taxon>Actinomycetes</taxon>
        <taxon>Bifidobacteriales</taxon>
        <taxon>Bifidobacteriaceae</taxon>
        <taxon>Bifidobacterium</taxon>
    </lineage>
</organism>
<reference evidence="3 4" key="1">
    <citation type="journal article" date="2014" name="Appl. Environ. Microbiol.">
        <title>Genomic encyclopedia of type strains of the genus Bifidobacterium.</title>
        <authorList>
            <person name="Milani C."/>
            <person name="Lugli G.A."/>
            <person name="Duranti S."/>
            <person name="Turroni F."/>
            <person name="Bottacini F."/>
            <person name="Mangifesta M."/>
            <person name="Sanchez B."/>
            <person name="Viappiani A."/>
            <person name="Mancabelli L."/>
            <person name="Taminiau B."/>
            <person name="Delcenserie V."/>
            <person name="Barrangou R."/>
            <person name="Margolles A."/>
            <person name="van Sinderen D."/>
            <person name="Ventura M."/>
        </authorList>
    </citation>
    <scope>NUCLEOTIDE SEQUENCE [LARGE SCALE GENOMIC DNA]</scope>
    <source>
        <strain evidence="3 4">DSM 19703</strain>
    </source>
</reference>
<feature type="region of interest" description="Disordered" evidence="1">
    <location>
        <begin position="1"/>
        <end position="86"/>
    </location>
</feature>
<keyword evidence="4" id="KW-1185">Reference proteome</keyword>
<sequence length="204" mass="21496">MNESREDGEMNEESLGRKTDEKSNQAGGTAAQMELAGDEETRSGISETCNTPDDADASASSRSGRINDGPGGAEEKPELGQGLMGDTMHREYSDCGAHDRQVPLYASPAAAKYAEDSSQAVGTPMRAMETGPNAWTIVFGVIAALIGVVVLAEGLWFVDPWALGVFRHSREMVGIALGSVGVVLLVVALICVILEVRGKQDGRA</sequence>
<dbReference type="AlphaFoldDB" id="A0A086BP45"/>
<gene>
    <name evidence="3" type="ORF">BBOMB_0013</name>
</gene>
<keyword evidence="2" id="KW-0472">Membrane</keyword>
<keyword evidence="2" id="KW-0812">Transmembrane</keyword>
<dbReference type="STRING" id="1341695.BBOMB_0013"/>
<evidence type="ECO:0000313" key="4">
    <source>
        <dbReference type="Proteomes" id="UP000028730"/>
    </source>
</evidence>
<name>A0A086BP45_9BIFI</name>
<accession>A0A086BP45</accession>
<comment type="caution">
    <text evidence="3">The sequence shown here is derived from an EMBL/GenBank/DDBJ whole genome shotgun (WGS) entry which is preliminary data.</text>
</comment>
<evidence type="ECO:0000313" key="3">
    <source>
        <dbReference type="EMBL" id="KFF30709.1"/>
    </source>
</evidence>
<dbReference type="Proteomes" id="UP000028730">
    <property type="component" value="Unassembled WGS sequence"/>
</dbReference>
<evidence type="ECO:0000256" key="2">
    <source>
        <dbReference type="SAM" id="Phobius"/>
    </source>
</evidence>
<evidence type="ECO:0000256" key="1">
    <source>
        <dbReference type="SAM" id="MobiDB-lite"/>
    </source>
</evidence>
<proteinExistence type="predicted"/>
<feature type="compositionally biased region" description="Basic and acidic residues" evidence="1">
    <location>
        <begin position="1"/>
        <end position="23"/>
    </location>
</feature>
<dbReference type="EMBL" id="ATLK01000001">
    <property type="protein sequence ID" value="KFF30709.1"/>
    <property type="molecule type" value="Genomic_DNA"/>
</dbReference>
<protein>
    <submittedName>
        <fullName evidence="3">Uncharacterized protein</fullName>
    </submittedName>
</protein>
<keyword evidence="2" id="KW-1133">Transmembrane helix</keyword>
<feature type="transmembrane region" description="Helical" evidence="2">
    <location>
        <begin position="172"/>
        <end position="194"/>
    </location>
</feature>
<feature type="transmembrane region" description="Helical" evidence="2">
    <location>
        <begin position="134"/>
        <end position="152"/>
    </location>
</feature>